<dbReference type="EMBL" id="JAHQCS010000153">
    <property type="protein sequence ID" value="MBU9713840.1"/>
    <property type="molecule type" value="Genomic_DNA"/>
</dbReference>
<keyword evidence="3" id="KW-1185">Reference proteome</keyword>
<keyword evidence="1" id="KW-0812">Transmembrane</keyword>
<keyword evidence="1" id="KW-1133">Transmembrane helix</keyword>
<comment type="caution">
    <text evidence="2">The sequence shown here is derived from an EMBL/GenBank/DDBJ whole genome shotgun (WGS) entry which is preliminary data.</text>
</comment>
<sequence>MKCVVSHSPLMTNFNRQIEVKKKVQLQDDNKNVDQIIDILDRVLINIFPVFLIVAIPYILLLLVQMFLLMTN</sequence>
<dbReference type="RefSeq" id="WP_217067992.1">
    <property type="nucleotide sequence ID" value="NZ_JAHQCS010000153.1"/>
</dbReference>
<proteinExistence type="predicted"/>
<accession>A0ABS6JN51</accession>
<dbReference type="Proteomes" id="UP000784880">
    <property type="component" value="Unassembled WGS sequence"/>
</dbReference>
<keyword evidence="1" id="KW-0472">Membrane</keyword>
<name>A0ABS6JN51_9BACI</name>
<gene>
    <name evidence="2" type="ORF">KS419_19095</name>
</gene>
<evidence type="ECO:0000256" key="1">
    <source>
        <dbReference type="SAM" id="Phobius"/>
    </source>
</evidence>
<reference evidence="2 3" key="1">
    <citation type="submission" date="2021-06" db="EMBL/GenBank/DDBJ databases">
        <title>Bacillus sp. RD4P76, an endophyte from a halophyte.</title>
        <authorList>
            <person name="Sun J.-Q."/>
        </authorList>
    </citation>
    <scope>NUCLEOTIDE SEQUENCE [LARGE SCALE GENOMIC DNA]</scope>
    <source>
        <strain evidence="2 3">CGMCC 1.15917</strain>
    </source>
</reference>
<evidence type="ECO:0000313" key="2">
    <source>
        <dbReference type="EMBL" id="MBU9713840.1"/>
    </source>
</evidence>
<feature type="transmembrane region" description="Helical" evidence="1">
    <location>
        <begin position="47"/>
        <end position="69"/>
    </location>
</feature>
<evidence type="ECO:0000313" key="3">
    <source>
        <dbReference type="Proteomes" id="UP000784880"/>
    </source>
</evidence>
<protein>
    <submittedName>
        <fullName evidence="2">Uncharacterized protein</fullName>
    </submittedName>
</protein>
<organism evidence="2 3">
    <name type="scientific">Evansella tamaricis</name>
    <dbReference type="NCBI Taxonomy" id="2069301"/>
    <lineage>
        <taxon>Bacteria</taxon>
        <taxon>Bacillati</taxon>
        <taxon>Bacillota</taxon>
        <taxon>Bacilli</taxon>
        <taxon>Bacillales</taxon>
        <taxon>Bacillaceae</taxon>
        <taxon>Evansella</taxon>
    </lineage>
</organism>